<dbReference type="InterPro" id="IPR043594">
    <property type="entry name" value="HMGL"/>
</dbReference>
<evidence type="ECO:0000256" key="6">
    <source>
        <dbReference type="ARBA" id="ARBA00049877"/>
    </source>
</evidence>
<dbReference type="GO" id="GO:0006552">
    <property type="term" value="P:L-leucine catabolic process"/>
    <property type="evidence" value="ECO:0007669"/>
    <property type="project" value="TreeGrafter"/>
</dbReference>
<dbReference type="PANTHER" id="PTHR42738">
    <property type="entry name" value="HYDROXYMETHYLGLUTARYL-COA LYASE"/>
    <property type="match status" value="1"/>
</dbReference>
<dbReference type="UniPathway" id="UPA00896">
    <property type="reaction ID" value="UER00863"/>
</dbReference>
<keyword evidence="4" id="KW-0479">Metal-binding</keyword>
<dbReference type="Gene3D" id="3.20.20.70">
    <property type="entry name" value="Aldolase class I"/>
    <property type="match status" value="1"/>
</dbReference>
<dbReference type="PANTHER" id="PTHR42738:SF7">
    <property type="entry name" value="HYDROXYMETHYLGLUTARYL-COA LYASE"/>
    <property type="match status" value="1"/>
</dbReference>
<dbReference type="InterPro" id="IPR013785">
    <property type="entry name" value="Aldolase_TIM"/>
</dbReference>
<proteinExistence type="inferred from homology"/>
<keyword evidence="9" id="KW-1185">Reference proteome</keyword>
<sequence length="328" mass="35500">MKCDRCACDIYGCRIWRYLLARSIVRAANMRRYPSFVKIVEVGPRDGLQNEKRLVSSDVKVAFIDKLSKSGLKCIETTAFVSPKWVPQMSDNKEVFKAIRKEPGVSYPVLVPNTKGLQSALEVGVKEIAAFGAASETFSQKNINCSIAESLKRFETVIEEAKRHKLKIRGYVSCVVGCPYEGEINPTKVAEVAKYLFDMGCYEISLGDTIGVGTPGTTARMLEEVTKVLPPTVLAMHCHDTYGQALANILTGLEFGISTIDSSVSGLGGCPYARGASGNVATEDVIYMLHGMGIQTGVDLNAIMDAGKFICEATGKESGSKVAKALTK</sequence>
<dbReference type="NCBIfam" id="NF004283">
    <property type="entry name" value="PRK05692.1"/>
    <property type="match status" value="1"/>
</dbReference>
<dbReference type="CDD" id="cd07938">
    <property type="entry name" value="DRE_TIM_HMGL"/>
    <property type="match status" value="1"/>
</dbReference>
<dbReference type="Pfam" id="PF00682">
    <property type="entry name" value="HMGL-like"/>
    <property type="match status" value="1"/>
</dbReference>
<dbReference type="OMA" id="VATAWDC"/>
<dbReference type="EnsemblMetazoa" id="XM_022804593">
    <property type="protein sequence ID" value="XP_022660328"/>
    <property type="gene ID" value="LOC111250015"/>
</dbReference>
<organism evidence="8 9">
    <name type="scientific">Varroa destructor</name>
    <name type="common">Honeybee mite</name>
    <dbReference type="NCBI Taxonomy" id="109461"/>
    <lineage>
        <taxon>Eukaryota</taxon>
        <taxon>Metazoa</taxon>
        <taxon>Ecdysozoa</taxon>
        <taxon>Arthropoda</taxon>
        <taxon>Chelicerata</taxon>
        <taxon>Arachnida</taxon>
        <taxon>Acari</taxon>
        <taxon>Parasitiformes</taxon>
        <taxon>Mesostigmata</taxon>
        <taxon>Gamasina</taxon>
        <taxon>Dermanyssoidea</taxon>
        <taxon>Varroidae</taxon>
        <taxon>Varroa</taxon>
    </lineage>
</organism>
<reference evidence="8" key="1">
    <citation type="submission" date="2021-01" db="UniProtKB">
        <authorList>
            <consortium name="EnsemblMetazoa"/>
        </authorList>
    </citation>
    <scope>IDENTIFICATION</scope>
</reference>
<dbReference type="Proteomes" id="UP000594260">
    <property type="component" value="Unplaced"/>
</dbReference>
<dbReference type="GO" id="GO:0046951">
    <property type="term" value="P:ketone body biosynthetic process"/>
    <property type="evidence" value="ECO:0007669"/>
    <property type="project" value="TreeGrafter"/>
</dbReference>
<dbReference type="GO" id="GO:0004419">
    <property type="term" value="F:hydroxymethylglutaryl-CoA lyase activity"/>
    <property type="evidence" value="ECO:0007669"/>
    <property type="project" value="UniProtKB-EC"/>
</dbReference>
<dbReference type="GeneID" id="111250015"/>
<feature type="domain" description="Pyruvate carboxyltransferase" evidence="7">
    <location>
        <begin position="37"/>
        <end position="304"/>
    </location>
</feature>
<comment type="catalytic activity">
    <reaction evidence="6">
        <text>(3S)-3-hydroxy-3-methylglutaryl-CoA = acetoacetate + acetyl-CoA</text>
        <dbReference type="Rhea" id="RHEA:24404"/>
        <dbReference type="ChEBI" id="CHEBI:13705"/>
        <dbReference type="ChEBI" id="CHEBI:43074"/>
        <dbReference type="ChEBI" id="CHEBI:57288"/>
        <dbReference type="EC" id="4.1.3.4"/>
    </reaction>
</comment>
<evidence type="ECO:0000256" key="2">
    <source>
        <dbReference type="ARBA" id="ARBA00009405"/>
    </source>
</evidence>
<dbReference type="EC" id="4.1.3.4" evidence="3"/>
<evidence type="ECO:0000313" key="8">
    <source>
        <dbReference type="EnsemblMetazoa" id="XP_022660328"/>
    </source>
</evidence>
<accession>A0A7M7K287</accession>
<dbReference type="FunCoup" id="A0A7M7K287">
    <property type="interactions" value="1192"/>
</dbReference>
<evidence type="ECO:0000256" key="1">
    <source>
        <dbReference type="ARBA" id="ARBA00005143"/>
    </source>
</evidence>
<evidence type="ECO:0000256" key="5">
    <source>
        <dbReference type="ARBA" id="ARBA00023239"/>
    </source>
</evidence>
<dbReference type="KEGG" id="vde:111250015"/>
<protein>
    <recommendedName>
        <fullName evidence="3">hydroxymethylglutaryl-CoA lyase</fullName>
        <ecNumber evidence="3">4.1.3.4</ecNumber>
    </recommendedName>
</protein>
<evidence type="ECO:0000256" key="3">
    <source>
        <dbReference type="ARBA" id="ARBA00012910"/>
    </source>
</evidence>
<dbReference type="InterPro" id="IPR000891">
    <property type="entry name" value="PYR_CT"/>
</dbReference>
<name>A0A7M7K287_VARDE</name>
<evidence type="ECO:0000256" key="4">
    <source>
        <dbReference type="ARBA" id="ARBA00022723"/>
    </source>
</evidence>
<evidence type="ECO:0000259" key="7">
    <source>
        <dbReference type="PROSITE" id="PS50991"/>
    </source>
</evidence>
<dbReference type="SUPFAM" id="SSF51569">
    <property type="entry name" value="Aldolase"/>
    <property type="match status" value="1"/>
</dbReference>
<dbReference type="RefSeq" id="XP_022660328.1">
    <property type="nucleotide sequence ID" value="XM_022804593.1"/>
</dbReference>
<dbReference type="GO" id="GO:0046872">
    <property type="term" value="F:metal ion binding"/>
    <property type="evidence" value="ECO:0007669"/>
    <property type="project" value="UniProtKB-KW"/>
</dbReference>
<evidence type="ECO:0000313" key="9">
    <source>
        <dbReference type="Proteomes" id="UP000594260"/>
    </source>
</evidence>
<keyword evidence="5" id="KW-0456">Lyase</keyword>
<comment type="similarity">
    <text evidence="2">Belongs to the HMG-CoA lyase family.</text>
</comment>
<dbReference type="AlphaFoldDB" id="A0A7M7K287"/>
<dbReference type="FunFam" id="3.20.20.70:FF:000038">
    <property type="entry name" value="Hydroxymethylglutaryl-CoA lyase, mitochondrial"/>
    <property type="match status" value="1"/>
</dbReference>
<dbReference type="PROSITE" id="PS50991">
    <property type="entry name" value="PYR_CT"/>
    <property type="match status" value="1"/>
</dbReference>
<comment type="pathway">
    <text evidence="1">Metabolic intermediate metabolism; (S)-3-hydroxy-3-methylglutaryl-CoA degradation; acetoacetate from (S)-3-hydroxy-3-methylglutaryl-CoA: step 1/1.</text>
</comment>
<dbReference type="OrthoDB" id="1905920at2759"/>
<dbReference type="InParanoid" id="A0A7M7K287"/>